<keyword evidence="1" id="KW-0560">Oxidoreductase</keyword>
<protein>
    <submittedName>
        <fullName evidence="2">Short-chain dehydrogenase</fullName>
    </submittedName>
</protein>
<dbReference type="AlphaFoldDB" id="A0A7I9UUS8"/>
<dbReference type="OrthoDB" id="4449798at2"/>
<reference evidence="3" key="1">
    <citation type="submission" date="2019-06" db="EMBL/GenBank/DDBJ databases">
        <title>Gordonia isolated from sludge of a wastewater treatment plant.</title>
        <authorList>
            <person name="Tamura T."/>
            <person name="Aoyama K."/>
            <person name="Kang Y."/>
            <person name="Saito S."/>
            <person name="Akiyama N."/>
            <person name="Yazawa K."/>
            <person name="Gonoi T."/>
            <person name="Mikami Y."/>
        </authorList>
    </citation>
    <scope>NUCLEOTIDE SEQUENCE [LARGE SCALE GENOMIC DNA]</scope>
    <source>
        <strain evidence="3">NBRC 107697</strain>
    </source>
</reference>
<sequence length="287" mass="30533">MKLELGDQSGRTAIITGANSGLGAQTATALADAGADVVLACRNTDKAAAVANRIGAKARVEKLDLADLQSVRDFADRIDGANLLINNAGVMALPLRRTADGFEMQFGTNHLGHFALTLLMLDKVSDRVVTLSSGMHSLGRLDFDDLNWENRRYRRWRAYGDSKLANLMFAKELARRLEASESSLVSVAAHPGYASTDLQGHTESLMDVVMAVGNSVAAQSAADGAMPTLYAATSPAVRTGGFYGPTKFGGMRGAPGPSSYREVADDEAQRTRLWQASEELVGITSPV</sequence>
<dbReference type="Proteomes" id="UP000444980">
    <property type="component" value="Unassembled WGS sequence"/>
</dbReference>
<dbReference type="Pfam" id="PF00106">
    <property type="entry name" value="adh_short"/>
    <property type="match status" value="1"/>
</dbReference>
<evidence type="ECO:0000313" key="3">
    <source>
        <dbReference type="Proteomes" id="UP000444980"/>
    </source>
</evidence>
<dbReference type="PRINTS" id="PR00081">
    <property type="entry name" value="GDHRDH"/>
</dbReference>
<dbReference type="CDD" id="cd05327">
    <property type="entry name" value="retinol-DH_like_SDR_c_like"/>
    <property type="match status" value="1"/>
</dbReference>
<name>A0A7I9UUS8_9ACTN</name>
<dbReference type="PANTHER" id="PTHR43157:SF31">
    <property type="entry name" value="PHOSPHATIDYLINOSITOL-GLYCAN BIOSYNTHESIS CLASS F PROTEIN"/>
    <property type="match status" value="1"/>
</dbReference>
<proteinExistence type="predicted"/>
<dbReference type="EMBL" id="BJOU01000001">
    <property type="protein sequence ID" value="GED96898.1"/>
    <property type="molecule type" value="Genomic_DNA"/>
</dbReference>
<comment type="caution">
    <text evidence="2">The sequence shown here is derived from an EMBL/GenBank/DDBJ whole genome shotgun (WGS) entry which is preliminary data.</text>
</comment>
<accession>A0A7I9UUS8</accession>
<evidence type="ECO:0000313" key="2">
    <source>
        <dbReference type="EMBL" id="GED96898.1"/>
    </source>
</evidence>
<dbReference type="Gene3D" id="3.40.50.720">
    <property type="entry name" value="NAD(P)-binding Rossmann-like Domain"/>
    <property type="match status" value="1"/>
</dbReference>
<dbReference type="InterPro" id="IPR036291">
    <property type="entry name" value="NAD(P)-bd_dom_sf"/>
</dbReference>
<dbReference type="PANTHER" id="PTHR43157">
    <property type="entry name" value="PHOSPHATIDYLINOSITOL-GLYCAN BIOSYNTHESIS CLASS F PROTEIN-RELATED"/>
    <property type="match status" value="1"/>
</dbReference>
<dbReference type="RefSeq" id="WP_161926308.1">
    <property type="nucleotide sequence ID" value="NZ_BJOU01000001.1"/>
</dbReference>
<dbReference type="GO" id="GO:0016491">
    <property type="term" value="F:oxidoreductase activity"/>
    <property type="evidence" value="ECO:0007669"/>
    <property type="project" value="UniProtKB-KW"/>
</dbReference>
<dbReference type="SUPFAM" id="SSF51735">
    <property type="entry name" value="NAD(P)-binding Rossmann-fold domains"/>
    <property type="match status" value="1"/>
</dbReference>
<gene>
    <name evidence="2" type="ORF">nbrc107697_09370</name>
</gene>
<dbReference type="NCBIfam" id="NF004846">
    <property type="entry name" value="PRK06197.1"/>
    <property type="match status" value="1"/>
</dbReference>
<dbReference type="InterPro" id="IPR002347">
    <property type="entry name" value="SDR_fam"/>
</dbReference>
<organism evidence="2 3">
    <name type="scientific">Gordonia crocea</name>
    <dbReference type="NCBI Taxonomy" id="589162"/>
    <lineage>
        <taxon>Bacteria</taxon>
        <taxon>Bacillati</taxon>
        <taxon>Actinomycetota</taxon>
        <taxon>Actinomycetes</taxon>
        <taxon>Mycobacteriales</taxon>
        <taxon>Gordoniaceae</taxon>
        <taxon>Gordonia</taxon>
    </lineage>
</organism>
<keyword evidence="3" id="KW-1185">Reference proteome</keyword>
<evidence type="ECO:0000256" key="1">
    <source>
        <dbReference type="ARBA" id="ARBA00023002"/>
    </source>
</evidence>